<name>A0A9D2GUS7_9BACT</name>
<evidence type="ECO:0000256" key="6">
    <source>
        <dbReference type="SAM" id="Phobius"/>
    </source>
</evidence>
<comment type="subcellular location">
    <subcellularLocation>
        <location evidence="1">Cell membrane</location>
        <topology evidence="1">Multi-pass membrane protein</topology>
    </subcellularLocation>
</comment>
<dbReference type="InterPro" id="IPR005495">
    <property type="entry name" value="LptG/LptF_permease"/>
</dbReference>
<evidence type="ECO:0000256" key="1">
    <source>
        <dbReference type="ARBA" id="ARBA00004651"/>
    </source>
</evidence>
<comment type="caution">
    <text evidence="7">The sequence shown here is derived from an EMBL/GenBank/DDBJ whole genome shotgun (WGS) entry which is preliminary data.</text>
</comment>
<dbReference type="AlphaFoldDB" id="A0A9D2GUS7"/>
<evidence type="ECO:0000256" key="2">
    <source>
        <dbReference type="ARBA" id="ARBA00022475"/>
    </source>
</evidence>
<organism evidence="7 8">
    <name type="scientific">Candidatus Mucispirillum faecigallinarum</name>
    <dbReference type="NCBI Taxonomy" id="2838699"/>
    <lineage>
        <taxon>Bacteria</taxon>
        <taxon>Pseudomonadati</taxon>
        <taxon>Deferribacterota</taxon>
        <taxon>Deferribacteres</taxon>
        <taxon>Deferribacterales</taxon>
        <taxon>Mucispirillaceae</taxon>
        <taxon>Mucispirillum</taxon>
    </lineage>
</organism>
<protein>
    <submittedName>
        <fullName evidence="7">LptF/LptG family permease</fullName>
    </submittedName>
</protein>
<keyword evidence="5 6" id="KW-0472">Membrane</keyword>
<reference evidence="7" key="2">
    <citation type="submission" date="2021-04" db="EMBL/GenBank/DDBJ databases">
        <authorList>
            <person name="Gilroy R."/>
        </authorList>
    </citation>
    <scope>NUCLEOTIDE SEQUENCE</scope>
    <source>
        <strain evidence="7">ChiW4-1371</strain>
    </source>
</reference>
<dbReference type="Proteomes" id="UP000824176">
    <property type="component" value="Unassembled WGS sequence"/>
</dbReference>
<feature type="transmembrane region" description="Helical" evidence="6">
    <location>
        <begin position="53"/>
        <end position="77"/>
    </location>
</feature>
<evidence type="ECO:0000256" key="3">
    <source>
        <dbReference type="ARBA" id="ARBA00022692"/>
    </source>
</evidence>
<feature type="transmembrane region" description="Helical" evidence="6">
    <location>
        <begin position="325"/>
        <end position="343"/>
    </location>
</feature>
<dbReference type="EMBL" id="DXAQ01000104">
    <property type="protein sequence ID" value="HIZ89611.1"/>
    <property type="molecule type" value="Genomic_DNA"/>
</dbReference>
<keyword evidence="3 6" id="KW-0812">Transmembrane</keyword>
<feature type="transmembrane region" description="Helical" evidence="6">
    <location>
        <begin position="294"/>
        <end position="313"/>
    </location>
</feature>
<feature type="transmembrane region" description="Helical" evidence="6">
    <location>
        <begin position="98"/>
        <end position="122"/>
    </location>
</feature>
<proteinExistence type="predicted"/>
<keyword evidence="2" id="KW-1003">Cell membrane</keyword>
<dbReference type="GO" id="GO:0043190">
    <property type="term" value="C:ATP-binding cassette (ABC) transporter complex"/>
    <property type="evidence" value="ECO:0007669"/>
    <property type="project" value="TreeGrafter"/>
</dbReference>
<feature type="transmembrane region" description="Helical" evidence="6">
    <location>
        <begin position="12"/>
        <end position="33"/>
    </location>
</feature>
<dbReference type="Pfam" id="PF03739">
    <property type="entry name" value="LptF_LptG"/>
    <property type="match status" value="1"/>
</dbReference>
<feature type="transmembrane region" description="Helical" evidence="6">
    <location>
        <begin position="267"/>
        <end position="287"/>
    </location>
</feature>
<keyword evidence="4 6" id="KW-1133">Transmembrane helix</keyword>
<reference evidence="7" key="1">
    <citation type="journal article" date="2021" name="PeerJ">
        <title>Extensive microbial diversity within the chicken gut microbiome revealed by metagenomics and culture.</title>
        <authorList>
            <person name="Gilroy R."/>
            <person name="Ravi A."/>
            <person name="Getino M."/>
            <person name="Pursley I."/>
            <person name="Horton D.L."/>
            <person name="Alikhan N.F."/>
            <person name="Baker D."/>
            <person name="Gharbi K."/>
            <person name="Hall N."/>
            <person name="Watson M."/>
            <person name="Adriaenssens E.M."/>
            <person name="Foster-Nyarko E."/>
            <person name="Jarju S."/>
            <person name="Secka A."/>
            <person name="Antonio M."/>
            <person name="Oren A."/>
            <person name="Chaudhuri R.R."/>
            <person name="La Ragione R."/>
            <person name="Hildebrand F."/>
            <person name="Pallen M.J."/>
        </authorList>
    </citation>
    <scope>NUCLEOTIDE SEQUENCE</scope>
    <source>
        <strain evidence="7">ChiW4-1371</strain>
    </source>
</reference>
<gene>
    <name evidence="7" type="ORF">H9804_06675</name>
</gene>
<accession>A0A9D2GUS7</accession>
<sequence length="348" mass="38914">MNLVQKYIIKEIIPFFIIGNLFFMFLLLMERMVTLADLFFSKNVPLILLVETIIYLLPSIFFMTIPLAGLLATLIAFSRLSADSELIAMKAIGASNKVLIKPLIFVGIFAALINLTMGAYFVEKGSTLAYNNLNKIVEHISIKDLKANEIYEQIPGILLFVKNKVSDTAFDDMIMIQTKEKLIINAAHANITPTDDRSMEMKFYDGTFTMEDKQGKLSTVGFKSMSINLPLNINIAKAVNSPMTMSIGQLYENRNDPKALFELNKRFSTPLSAIVMILFGFSLGVFLSRSGKSFGILISIGLAFLYNALMLYFENSAGSIPINPALSAWIPLIIFIILLTYSLKRSFK</sequence>
<evidence type="ECO:0000256" key="4">
    <source>
        <dbReference type="ARBA" id="ARBA00022989"/>
    </source>
</evidence>
<dbReference type="PANTHER" id="PTHR33529">
    <property type="entry name" value="SLR0882 PROTEIN-RELATED"/>
    <property type="match status" value="1"/>
</dbReference>
<dbReference type="PANTHER" id="PTHR33529:SF6">
    <property type="entry name" value="YJGP_YJGQ FAMILY PERMEASE"/>
    <property type="match status" value="1"/>
</dbReference>
<evidence type="ECO:0000313" key="7">
    <source>
        <dbReference type="EMBL" id="HIZ89611.1"/>
    </source>
</evidence>
<evidence type="ECO:0000313" key="8">
    <source>
        <dbReference type="Proteomes" id="UP000824176"/>
    </source>
</evidence>
<dbReference type="GO" id="GO:0015920">
    <property type="term" value="P:lipopolysaccharide transport"/>
    <property type="evidence" value="ECO:0007669"/>
    <property type="project" value="TreeGrafter"/>
</dbReference>
<evidence type="ECO:0000256" key="5">
    <source>
        <dbReference type="ARBA" id="ARBA00023136"/>
    </source>
</evidence>